<feature type="region of interest" description="Disordered" evidence="7">
    <location>
        <begin position="259"/>
        <end position="283"/>
    </location>
</feature>
<dbReference type="GO" id="GO:0005634">
    <property type="term" value="C:nucleus"/>
    <property type="evidence" value="ECO:0007669"/>
    <property type="project" value="UniProtKB-SubCell"/>
</dbReference>
<dbReference type="Gene3D" id="1.10.10.60">
    <property type="entry name" value="Homeodomain-like"/>
    <property type="match status" value="2"/>
</dbReference>
<dbReference type="PROSITE" id="PS50090">
    <property type="entry name" value="MYB_LIKE"/>
    <property type="match status" value="2"/>
</dbReference>
<dbReference type="Gramene" id="Mp2g22110.1">
    <property type="protein sequence ID" value="Mp2g22110.1.cds1"/>
    <property type="gene ID" value="Mp2g22110"/>
</dbReference>
<keyword evidence="11" id="KW-1185">Reference proteome</keyword>
<dbReference type="Pfam" id="PF13921">
    <property type="entry name" value="Myb_DNA-bind_6"/>
    <property type="match status" value="1"/>
</dbReference>
<evidence type="ECO:0000256" key="3">
    <source>
        <dbReference type="ARBA" id="ARBA00023015"/>
    </source>
</evidence>
<dbReference type="AlphaFoldDB" id="A0A2R6X2H1"/>
<dbReference type="SUPFAM" id="SSF46689">
    <property type="entry name" value="Homeodomain-like"/>
    <property type="match status" value="1"/>
</dbReference>
<evidence type="ECO:0000313" key="10">
    <source>
        <dbReference type="EMBL" id="PTQ40315.1"/>
    </source>
</evidence>
<evidence type="ECO:0000256" key="5">
    <source>
        <dbReference type="ARBA" id="ARBA00023163"/>
    </source>
</evidence>
<dbReference type="SMART" id="SM00717">
    <property type="entry name" value="SANT"/>
    <property type="match status" value="2"/>
</dbReference>
<evidence type="ECO:0000256" key="2">
    <source>
        <dbReference type="ARBA" id="ARBA00022737"/>
    </source>
</evidence>
<protein>
    <submittedName>
        <fullName evidence="10">Uncharacterized protein</fullName>
    </submittedName>
</protein>
<evidence type="ECO:0000256" key="6">
    <source>
        <dbReference type="ARBA" id="ARBA00023242"/>
    </source>
</evidence>
<comment type="subcellular location">
    <subcellularLocation>
        <location evidence="1">Nucleus</location>
    </subcellularLocation>
</comment>
<sequence>MKERQRWQPEEDDLLRNYVQEFGAKDWGKVSERTGNALDRDAKSCMERWKNYLKPGIKKTPLTQEEKNLVISLQEKYGNKWKKIAAEVPGRTAKRLGKWWEVYKEKEKKDREKEWGTPLGDELAVNANYNELFKHIAEKLDQRQVGSSSSSVPAPPSFFLQHPFTATTSRILGSSTMETDPFSPQSLYLRHQNPLSIGTVSSSSSMNTTSLPVASPFNFETEEARLIESGSSARPQPTSVDNPIGPSFSLVPAHVQSRSREASSLPPWMSTLPSTSGSGKVFPNLGVSQETTYVGRSRLRSEFSADRSRHLSVGLSLASSPSPRDGVDVSSPNWSHNTEGLTSKTRLSVGEEPFPGHRTSWYHVQHPTGESSGGLMDEVRIRNVRPNPKSLEDLIEYWKDLDDKSKIWSAQRKEESWRIKRLKRQMVEEKLAKGRKKAEEVDSQTQALRLEERKYMEDLELEYWEKVEMIEREAESEESRRFDEWIGRQQEIIQAQKRFLEEYNRRSEAV</sequence>
<dbReference type="OMA" id="QYERREW"/>
<dbReference type="InterPro" id="IPR017930">
    <property type="entry name" value="Myb_dom"/>
</dbReference>
<dbReference type="Proteomes" id="UP000244005">
    <property type="component" value="Unassembled WGS sequence"/>
</dbReference>
<evidence type="ECO:0000256" key="1">
    <source>
        <dbReference type="ARBA" id="ARBA00004123"/>
    </source>
</evidence>
<keyword evidence="4" id="KW-0238">DNA-binding</keyword>
<evidence type="ECO:0000259" key="8">
    <source>
        <dbReference type="PROSITE" id="PS50090"/>
    </source>
</evidence>
<feature type="domain" description="Myb-like" evidence="8">
    <location>
        <begin position="1"/>
        <end position="53"/>
    </location>
</feature>
<dbReference type="GO" id="GO:0003677">
    <property type="term" value="F:DNA binding"/>
    <property type="evidence" value="ECO:0007669"/>
    <property type="project" value="UniProtKB-KW"/>
</dbReference>
<name>A0A2R6X2H1_MARPO</name>
<dbReference type="PANTHER" id="PTHR47214:SF1">
    <property type="entry name" value="PROTEIN ROUGH SHEATH 2 HOMOLOG"/>
    <property type="match status" value="1"/>
</dbReference>
<feature type="domain" description="Myb-like" evidence="8">
    <location>
        <begin position="54"/>
        <end position="104"/>
    </location>
</feature>
<proteinExistence type="predicted"/>
<accession>A0A2R6X2H1</accession>
<keyword evidence="5" id="KW-0804">Transcription</keyword>
<dbReference type="InterPro" id="IPR009057">
    <property type="entry name" value="Homeodomain-like_sf"/>
</dbReference>
<dbReference type="InterPro" id="IPR052844">
    <property type="entry name" value="Leaf_Dev_Regulator"/>
</dbReference>
<evidence type="ECO:0000313" key="11">
    <source>
        <dbReference type="Proteomes" id="UP000244005"/>
    </source>
</evidence>
<feature type="domain" description="HTH myb-type" evidence="9">
    <location>
        <begin position="1"/>
        <end position="53"/>
    </location>
</feature>
<keyword evidence="2" id="KW-0677">Repeat</keyword>
<feature type="compositionally biased region" description="Polar residues" evidence="7">
    <location>
        <begin position="330"/>
        <end position="341"/>
    </location>
</feature>
<feature type="region of interest" description="Disordered" evidence="7">
    <location>
        <begin position="313"/>
        <end position="341"/>
    </location>
</feature>
<evidence type="ECO:0000256" key="7">
    <source>
        <dbReference type="SAM" id="MobiDB-lite"/>
    </source>
</evidence>
<dbReference type="GO" id="GO:0006355">
    <property type="term" value="P:regulation of DNA-templated transcription"/>
    <property type="evidence" value="ECO:0007669"/>
    <property type="project" value="UniProtKB-ARBA"/>
</dbReference>
<evidence type="ECO:0000256" key="4">
    <source>
        <dbReference type="ARBA" id="ARBA00023125"/>
    </source>
</evidence>
<evidence type="ECO:0000259" key="9">
    <source>
        <dbReference type="PROSITE" id="PS51294"/>
    </source>
</evidence>
<dbReference type="InterPro" id="IPR001005">
    <property type="entry name" value="SANT/Myb"/>
</dbReference>
<keyword evidence="6" id="KW-0539">Nucleus</keyword>
<dbReference type="CDD" id="cd00167">
    <property type="entry name" value="SANT"/>
    <property type="match status" value="2"/>
</dbReference>
<feature type="domain" description="HTH myb-type" evidence="9">
    <location>
        <begin position="54"/>
        <end position="108"/>
    </location>
</feature>
<dbReference type="FunFam" id="1.10.10.60:FF:000449">
    <property type="entry name" value="MYB-related transcription factor"/>
    <property type="match status" value="1"/>
</dbReference>
<dbReference type="EMBL" id="KZ772712">
    <property type="protein sequence ID" value="PTQ40315.1"/>
    <property type="molecule type" value="Genomic_DNA"/>
</dbReference>
<reference evidence="11" key="1">
    <citation type="journal article" date="2017" name="Cell">
        <title>Insights into land plant evolution garnered from the Marchantia polymorpha genome.</title>
        <authorList>
            <person name="Bowman J.L."/>
            <person name="Kohchi T."/>
            <person name="Yamato K.T."/>
            <person name="Jenkins J."/>
            <person name="Shu S."/>
            <person name="Ishizaki K."/>
            <person name="Yamaoka S."/>
            <person name="Nishihama R."/>
            <person name="Nakamura Y."/>
            <person name="Berger F."/>
            <person name="Adam C."/>
            <person name="Aki S.S."/>
            <person name="Althoff F."/>
            <person name="Araki T."/>
            <person name="Arteaga-Vazquez M.A."/>
            <person name="Balasubrmanian S."/>
            <person name="Barry K."/>
            <person name="Bauer D."/>
            <person name="Boehm C.R."/>
            <person name="Briginshaw L."/>
            <person name="Caballero-Perez J."/>
            <person name="Catarino B."/>
            <person name="Chen F."/>
            <person name="Chiyoda S."/>
            <person name="Chovatia M."/>
            <person name="Davies K.M."/>
            <person name="Delmans M."/>
            <person name="Demura T."/>
            <person name="Dierschke T."/>
            <person name="Dolan L."/>
            <person name="Dorantes-Acosta A.E."/>
            <person name="Eklund D.M."/>
            <person name="Florent S.N."/>
            <person name="Flores-Sandoval E."/>
            <person name="Fujiyama A."/>
            <person name="Fukuzawa H."/>
            <person name="Galik B."/>
            <person name="Grimanelli D."/>
            <person name="Grimwood J."/>
            <person name="Grossniklaus U."/>
            <person name="Hamada T."/>
            <person name="Haseloff J."/>
            <person name="Hetherington A.J."/>
            <person name="Higo A."/>
            <person name="Hirakawa Y."/>
            <person name="Hundley H.N."/>
            <person name="Ikeda Y."/>
            <person name="Inoue K."/>
            <person name="Inoue S.I."/>
            <person name="Ishida S."/>
            <person name="Jia Q."/>
            <person name="Kakita M."/>
            <person name="Kanazawa T."/>
            <person name="Kawai Y."/>
            <person name="Kawashima T."/>
            <person name="Kennedy M."/>
            <person name="Kinose K."/>
            <person name="Kinoshita T."/>
            <person name="Kohara Y."/>
            <person name="Koide E."/>
            <person name="Komatsu K."/>
            <person name="Kopischke S."/>
            <person name="Kubo M."/>
            <person name="Kyozuka J."/>
            <person name="Lagercrantz U."/>
            <person name="Lin S.S."/>
            <person name="Lindquist E."/>
            <person name="Lipzen A.M."/>
            <person name="Lu C.W."/>
            <person name="De Luna E."/>
            <person name="Martienssen R.A."/>
            <person name="Minamino N."/>
            <person name="Mizutani M."/>
            <person name="Mizutani M."/>
            <person name="Mochizuki N."/>
            <person name="Monte I."/>
            <person name="Mosher R."/>
            <person name="Nagasaki H."/>
            <person name="Nakagami H."/>
            <person name="Naramoto S."/>
            <person name="Nishitani K."/>
            <person name="Ohtani M."/>
            <person name="Okamoto T."/>
            <person name="Okumura M."/>
            <person name="Phillips J."/>
            <person name="Pollak B."/>
            <person name="Reinders A."/>
            <person name="Rovekamp M."/>
            <person name="Sano R."/>
            <person name="Sawa S."/>
            <person name="Schmid M.W."/>
            <person name="Shirakawa M."/>
            <person name="Solano R."/>
            <person name="Spunde A."/>
            <person name="Suetsugu N."/>
            <person name="Sugano S."/>
            <person name="Sugiyama A."/>
            <person name="Sun R."/>
            <person name="Suzuki Y."/>
            <person name="Takenaka M."/>
            <person name="Takezawa D."/>
            <person name="Tomogane H."/>
            <person name="Tsuzuki M."/>
            <person name="Ueda T."/>
            <person name="Umeda M."/>
            <person name="Ward J.M."/>
            <person name="Watanabe Y."/>
            <person name="Yazaki K."/>
            <person name="Yokoyama R."/>
            <person name="Yoshitake Y."/>
            <person name="Yotsui I."/>
            <person name="Zachgo S."/>
            <person name="Schmutz J."/>
        </authorList>
    </citation>
    <scope>NUCLEOTIDE SEQUENCE [LARGE SCALE GENOMIC DNA]</scope>
    <source>
        <strain evidence="11">Tak-1</strain>
    </source>
</reference>
<dbReference type="PROSITE" id="PS51294">
    <property type="entry name" value="HTH_MYB"/>
    <property type="match status" value="2"/>
</dbReference>
<gene>
    <name evidence="10" type="ORF">MARPO_0040s0004</name>
</gene>
<dbReference type="OrthoDB" id="2143914at2759"/>
<keyword evidence="3" id="KW-0805">Transcription regulation</keyword>
<organism evidence="10 11">
    <name type="scientific">Marchantia polymorpha</name>
    <name type="common">Common liverwort</name>
    <name type="synonym">Marchantia aquatica</name>
    <dbReference type="NCBI Taxonomy" id="3197"/>
    <lineage>
        <taxon>Eukaryota</taxon>
        <taxon>Viridiplantae</taxon>
        <taxon>Streptophyta</taxon>
        <taxon>Embryophyta</taxon>
        <taxon>Marchantiophyta</taxon>
        <taxon>Marchantiopsida</taxon>
        <taxon>Marchantiidae</taxon>
        <taxon>Marchantiales</taxon>
        <taxon>Marchantiaceae</taxon>
        <taxon>Marchantia</taxon>
    </lineage>
</organism>
<dbReference type="PANTHER" id="PTHR47214">
    <property type="entry name" value="PROTEIN ROUGH SHEATH 2 HOMOLOG"/>
    <property type="match status" value="1"/>
</dbReference>